<evidence type="ECO:0000313" key="1">
    <source>
        <dbReference type="EMBL" id="PTQ70853.1"/>
    </source>
</evidence>
<protein>
    <submittedName>
        <fullName evidence="1">Uncharacterized protein</fullName>
    </submittedName>
</protein>
<evidence type="ECO:0000313" key="2">
    <source>
        <dbReference type="Proteomes" id="UP000244128"/>
    </source>
</evidence>
<comment type="caution">
    <text evidence="1">The sequence shown here is derived from an EMBL/GenBank/DDBJ whole genome shotgun (WGS) entry which is preliminary data.</text>
</comment>
<accession>A0A2T5HGZ5</accession>
<sequence>MNVISLKTTASGTLYTCPAGHVAEVEMVTIASGTGELNMVSGGVSSIWVSGGASQLKSSITQGSGQASAAAENVFAEDTGGGSLVLRPARIRLCAGDSLSITTARNCSFIIYEETTGTH</sequence>
<dbReference type="AlphaFoldDB" id="A0A2T5HGZ5"/>
<dbReference type="EMBL" id="QAOI01000031">
    <property type="protein sequence ID" value="PTQ70853.1"/>
    <property type="molecule type" value="Genomic_DNA"/>
</dbReference>
<dbReference type="Proteomes" id="UP000244128">
    <property type="component" value="Unassembled WGS sequence"/>
</dbReference>
<name>A0A2T5HGZ5_9PROT</name>
<organism evidence="1 2">
    <name type="scientific">Nitrosomonas oligotropha</name>
    <dbReference type="NCBI Taxonomy" id="42354"/>
    <lineage>
        <taxon>Bacteria</taxon>
        <taxon>Pseudomonadati</taxon>
        <taxon>Pseudomonadota</taxon>
        <taxon>Betaproteobacteria</taxon>
        <taxon>Nitrosomonadales</taxon>
        <taxon>Nitrosomonadaceae</taxon>
        <taxon>Nitrosomonas</taxon>
    </lineage>
</organism>
<gene>
    <name evidence="1" type="ORF">C8R26_13140</name>
</gene>
<dbReference type="RefSeq" id="WP_107804262.1">
    <property type="nucleotide sequence ID" value="NZ_QAOI01000031.1"/>
</dbReference>
<proteinExistence type="predicted"/>
<reference evidence="1 2" key="1">
    <citation type="submission" date="2018-04" db="EMBL/GenBank/DDBJ databases">
        <title>Active sludge and wastewater microbial communities from Klosterneuburg, Austria.</title>
        <authorList>
            <person name="Wagner M."/>
        </authorList>
    </citation>
    <scope>NUCLEOTIDE SEQUENCE [LARGE SCALE GENOMIC DNA]</scope>
    <source>
        <strain evidence="1 2">Nm49</strain>
    </source>
</reference>